<keyword evidence="2" id="KW-1185">Reference proteome</keyword>
<dbReference type="EMBL" id="RBNI01003710">
    <property type="protein sequence ID" value="RUP48102.1"/>
    <property type="molecule type" value="Genomic_DNA"/>
</dbReference>
<proteinExistence type="predicted"/>
<protein>
    <submittedName>
        <fullName evidence="1">Uncharacterized protein</fullName>
    </submittedName>
</protein>
<accession>A0A433DB96</accession>
<comment type="caution">
    <text evidence="1">The sequence shown here is derived from an EMBL/GenBank/DDBJ whole genome shotgun (WGS) entry which is preliminary data.</text>
</comment>
<sequence>MASLCRNNSSETLSEFREAFSFFLPVLYDGLAKGQALFLIRYEDLILRLRPVLTCLYSIGTLCKTDGGAEECCETRGHYRQAIIRKEKRKAKRILSLENGTHSCQFRIRIMTVVTTMWKLKVLGIWTKSPSGFGPSSLAAM</sequence>
<evidence type="ECO:0000313" key="1">
    <source>
        <dbReference type="EMBL" id="RUP48102.1"/>
    </source>
</evidence>
<name>A0A433DB96_9FUNG</name>
<dbReference type="AlphaFoldDB" id="A0A433DB96"/>
<evidence type="ECO:0000313" key="2">
    <source>
        <dbReference type="Proteomes" id="UP000268093"/>
    </source>
</evidence>
<organism evidence="1 2">
    <name type="scientific">Jimgerdemannia flammicorona</name>
    <dbReference type="NCBI Taxonomy" id="994334"/>
    <lineage>
        <taxon>Eukaryota</taxon>
        <taxon>Fungi</taxon>
        <taxon>Fungi incertae sedis</taxon>
        <taxon>Mucoromycota</taxon>
        <taxon>Mucoromycotina</taxon>
        <taxon>Endogonomycetes</taxon>
        <taxon>Endogonales</taxon>
        <taxon>Endogonaceae</taxon>
        <taxon>Jimgerdemannia</taxon>
    </lineage>
</organism>
<dbReference type="Proteomes" id="UP000268093">
    <property type="component" value="Unassembled WGS sequence"/>
</dbReference>
<reference evidence="1 2" key="1">
    <citation type="journal article" date="2018" name="New Phytol.">
        <title>Phylogenomics of Endogonaceae and evolution of mycorrhizas within Mucoromycota.</title>
        <authorList>
            <person name="Chang Y."/>
            <person name="Desiro A."/>
            <person name="Na H."/>
            <person name="Sandor L."/>
            <person name="Lipzen A."/>
            <person name="Clum A."/>
            <person name="Barry K."/>
            <person name="Grigoriev I.V."/>
            <person name="Martin F.M."/>
            <person name="Stajich J.E."/>
            <person name="Smith M.E."/>
            <person name="Bonito G."/>
            <person name="Spatafora J.W."/>
        </authorList>
    </citation>
    <scope>NUCLEOTIDE SEQUENCE [LARGE SCALE GENOMIC DNA]</scope>
    <source>
        <strain evidence="1 2">GMNB39</strain>
    </source>
</reference>
<gene>
    <name evidence="1" type="ORF">BC936DRAFT_144963</name>
</gene>